<feature type="coiled-coil region" evidence="2">
    <location>
        <begin position="7"/>
        <end position="59"/>
    </location>
</feature>
<reference evidence="5 6" key="1">
    <citation type="submission" date="2018-12" db="EMBL/GenBank/DDBJ databases">
        <authorList>
            <person name="Sun L."/>
            <person name="Chen Z."/>
        </authorList>
    </citation>
    <scope>NUCLEOTIDE SEQUENCE [LARGE SCALE GENOMIC DNA]</scope>
    <source>
        <strain evidence="5 6">LMG 29736</strain>
    </source>
</reference>
<proteinExistence type="predicted"/>
<dbReference type="SUPFAM" id="SSF140566">
    <property type="entry name" value="FlgN-like"/>
    <property type="match status" value="1"/>
</dbReference>
<evidence type="ECO:0000256" key="3">
    <source>
        <dbReference type="SAM" id="MobiDB-lite"/>
    </source>
</evidence>
<sequence length="162" mass="18105">MSAETLIANLTKQYQLHESLLRNALKKTEVLKKGDVDSLQEVMREEQKLIAAITMMENERQTTAQSFLKKNAESQITIADCITAAAPEAAETLRALQEQLVSVIAKLQEQNDLNQQIIYQTLQFVNINLDVLQPGKEAAAYGRPDVKKQQAKPGKSFFDSKA</sequence>
<comment type="caution">
    <text evidence="5">The sequence shown here is derived from an EMBL/GenBank/DDBJ whole genome shotgun (WGS) entry which is preliminary data.</text>
</comment>
<evidence type="ECO:0000313" key="6">
    <source>
        <dbReference type="Proteomes" id="UP000287296"/>
    </source>
</evidence>
<evidence type="ECO:0000256" key="1">
    <source>
        <dbReference type="ARBA" id="ARBA00022795"/>
    </source>
</evidence>
<keyword evidence="2" id="KW-0175">Coiled coil</keyword>
<dbReference type="EMBL" id="BORJ01000002">
    <property type="protein sequence ID" value="GIN95337.1"/>
    <property type="molecule type" value="Genomic_DNA"/>
</dbReference>
<organism evidence="5 6">
    <name type="scientific">Siminovitchia terrae</name>
    <name type="common">Bacillus terrae</name>
    <dbReference type="NCBI Taxonomy" id="1914933"/>
    <lineage>
        <taxon>Bacteria</taxon>
        <taxon>Bacillati</taxon>
        <taxon>Bacillota</taxon>
        <taxon>Bacilli</taxon>
        <taxon>Bacillales</taxon>
        <taxon>Bacillaceae</taxon>
        <taxon>Siminovitchia</taxon>
    </lineage>
</organism>
<keyword evidence="1" id="KW-1005">Bacterial flagellum biogenesis</keyword>
<dbReference type="InterPro" id="IPR036679">
    <property type="entry name" value="FlgN-like_sf"/>
</dbReference>
<evidence type="ECO:0000256" key="2">
    <source>
        <dbReference type="SAM" id="Coils"/>
    </source>
</evidence>
<keyword evidence="5" id="KW-0969">Cilium</keyword>
<dbReference type="Gene3D" id="1.20.58.300">
    <property type="entry name" value="FlgN-like"/>
    <property type="match status" value="1"/>
</dbReference>
<dbReference type="EMBL" id="QYTW02000016">
    <property type="protein sequence ID" value="RST58853.1"/>
    <property type="molecule type" value="Genomic_DNA"/>
</dbReference>
<feature type="region of interest" description="Disordered" evidence="3">
    <location>
        <begin position="142"/>
        <end position="162"/>
    </location>
</feature>
<dbReference type="GO" id="GO:0044780">
    <property type="term" value="P:bacterial-type flagellum assembly"/>
    <property type="evidence" value="ECO:0007669"/>
    <property type="project" value="InterPro"/>
</dbReference>
<keyword evidence="5" id="KW-0966">Cell projection</keyword>
<reference evidence="4 7" key="2">
    <citation type="submission" date="2021-03" db="EMBL/GenBank/DDBJ databases">
        <title>Antimicrobial resistance genes in bacteria isolated from Japanese honey, and their potential for conferring macrolide and lincosamide resistance in the American foulbrood pathogen Paenibacillus larvae.</title>
        <authorList>
            <person name="Okamoto M."/>
            <person name="Kumagai M."/>
            <person name="Kanamori H."/>
            <person name="Takamatsu D."/>
        </authorList>
    </citation>
    <scope>NUCLEOTIDE SEQUENCE [LARGE SCALE GENOMIC DNA]</scope>
    <source>
        <strain evidence="4 7">J6TS1</strain>
    </source>
</reference>
<protein>
    <submittedName>
        <fullName evidence="5">Flagellar protein FlgN</fullName>
    </submittedName>
</protein>
<dbReference type="Proteomes" id="UP000287296">
    <property type="component" value="Unassembled WGS sequence"/>
</dbReference>
<evidence type="ECO:0000313" key="4">
    <source>
        <dbReference type="EMBL" id="GIN95337.1"/>
    </source>
</evidence>
<dbReference type="AlphaFoldDB" id="A0A429X6F6"/>
<dbReference type="OrthoDB" id="2381500at2"/>
<dbReference type="InterPro" id="IPR007809">
    <property type="entry name" value="FlgN-like"/>
</dbReference>
<dbReference type="Pfam" id="PF05130">
    <property type="entry name" value="FlgN"/>
    <property type="match status" value="1"/>
</dbReference>
<evidence type="ECO:0000313" key="7">
    <source>
        <dbReference type="Proteomes" id="UP000680670"/>
    </source>
</evidence>
<name>A0A429X6F6_SIMTE</name>
<dbReference type="Proteomes" id="UP000680670">
    <property type="component" value="Unassembled WGS sequence"/>
</dbReference>
<accession>A0A429X6F6</accession>
<gene>
    <name evidence="5" type="ORF">D5F11_015620</name>
    <name evidence="4" type="ORF">J6TS1_12070</name>
</gene>
<keyword evidence="5" id="KW-0282">Flagellum</keyword>
<dbReference type="RefSeq" id="WP_120116989.1">
    <property type="nucleotide sequence ID" value="NZ_BORJ01000002.1"/>
</dbReference>
<evidence type="ECO:0000313" key="5">
    <source>
        <dbReference type="EMBL" id="RST58853.1"/>
    </source>
</evidence>
<keyword evidence="7" id="KW-1185">Reference proteome</keyword>